<dbReference type="GO" id="GO:0071978">
    <property type="term" value="P:bacterial-type flagellum-dependent swarming motility"/>
    <property type="evidence" value="ECO:0007669"/>
    <property type="project" value="TreeGrafter"/>
</dbReference>
<dbReference type="PIRSF" id="PIRSF002889">
    <property type="entry name" value="Rod_FlgB"/>
    <property type="match status" value="1"/>
</dbReference>
<dbReference type="OrthoDB" id="9792068at2"/>
<comment type="similarity">
    <text evidence="2 6">Belongs to the flagella basal body rod proteins family.</text>
</comment>
<accession>V5WG36</accession>
<dbReference type="PANTHER" id="PTHR30435">
    <property type="entry name" value="FLAGELLAR PROTEIN"/>
    <property type="match status" value="1"/>
</dbReference>
<dbReference type="GO" id="GO:0030694">
    <property type="term" value="C:bacterial-type flagellum basal body, rod"/>
    <property type="evidence" value="ECO:0007669"/>
    <property type="project" value="InterPro"/>
</dbReference>
<gene>
    <name evidence="8" type="ORF">L21SP2_1172</name>
</gene>
<keyword evidence="9" id="KW-1185">Reference proteome</keyword>
<comment type="subunit">
    <text evidence="6">The basal body constitutes a major portion of the flagellar organelle and consists of a number of rings mounted on a central rod.</text>
</comment>
<evidence type="ECO:0000256" key="2">
    <source>
        <dbReference type="ARBA" id="ARBA00009677"/>
    </source>
</evidence>
<dbReference type="PATRIC" id="fig|1307761.3.peg.1167"/>
<evidence type="ECO:0000256" key="4">
    <source>
        <dbReference type="ARBA" id="ARBA00023143"/>
    </source>
</evidence>
<evidence type="ECO:0000259" key="7">
    <source>
        <dbReference type="Pfam" id="PF00460"/>
    </source>
</evidence>
<protein>
    <recommendedName>
        <fullName evidence="3 6">Flagellar basal body rod protein FlgB</fullName>
    </recommendedName>
</protein>
<evidence type="ECO:0000313" key="8">
    <source>
        <dbReference type="EMBL" id="AHC14575.1"/>
    </source>
</evidence>
<evidence type="ECO:0000313" key="9">
    <source>
        <dbReference type="Proteomes" id="UP000018680"/>
    </source>
</evidence>
<comment type="function">
    <text evidence="5 6">Structural component of flagellum, the bacterial motility apparatus. Part of the rod structure of flagellar basal body.</text>
</comment>
<feature type="domain" description="Flagellar basal body rod protein N-terminal" evidence="7">
    <location>
        <begin position="18"/>
        <end position="41"/>
    </location>
</feature>
<dbReference type="Pfam" id="PF00460">
    <property type="entry name" value="Flg_bb_rod"/>
    <property type="match status" value="1"/>
</dbReference>
<dbReference type="HOGENOM" id="CLU_125463_3_1_12"/>
<sequence>MYTNNNWGKSLDILQRNMSVNLYRQEVIANNIANADTPNFKRQEVNYETSLKKALESENRPVFDAYLTNDKHVAFDREIDYRTVVPRRVTDFLTTAKNNGNNVDIEVESTNFINAQLSYNLMVSSVNHNFNNLNIVLQ</sequence>
<comment type="subcellular location">
    <subcellularLocation>
        <location evidence="1 6">Bacterial flagellum basal body</location>
    </subcellularLocation>
</comment>
<reference evidence="8 9" key="1">
    <citation type="journal article" date="2015" name="Stand. Genomic Sci.">
        <title>Complete genome sequence and description of Salinispira pacifica gen. nov., sp. nov., a novel spirochaete isolated form a hypersaline microbial mat.</title>
        <authorList>
            <person name="Ben Hania W."/>
            <person name="Joseph M."/>
            <person name="Schumann P."/>
            <person name="Bunk B."/>
            <person name="Fiebig A."/>
            <person name="Sproer C."/>
            <person name="Klenk H.P."/>
            <person name="Fardeau M.L."/>
            <person name="Spring S."/>
        </authorList>
    </citation>
    <scope>NUCLEOTIDE SEQUENCE [LARGE SCALE GENOMIC DNA]</scope>
    <source>
        <strain evidence="8 9">L21-RPul-D2</strain>
    </source>
</reference>
<evidence type="ECO:0000256" key="5">
    <source>
        <dbReference type="ARBA" id="ARBA00024934"/>
    </source>
</evidence>
<evidence type="ECO:0000256" key="1">
    <source>
        <dbReference type="ARBA" id="ARBA00004117"/>
    </source>
</evidence>
<dbReference type="EMBL" id="CP006939">
    <property type="protein sequence ID" value="AHC14575.1"/>
    <property type="molecule type" value="Genomic_DNA"/>
</dbReference>
<keyword evidence="8" id="KW-0966">Cell projection</keyword>
<dbReference type="KEGG" id="slr:L21SP2_1172"/>
<keyword evidence="8" id="KW-0282">Flagellum</keyword>
<keyword evidence="4 6" id="KW-0975">Bacterial flagellum</keyword>
<dbReference type="InterPro" id="IPR006300">
    <property type="entry name" value="FlgB"/>
</dbReference>
<dbReference type="AlphaFoldDB" id="V5WG36"/>
<dbReference type="InterPro" id="IPR001444">
    <property type="entry name" value="Flag_bb_rod_N"/>
</dbReference>
<name>V5WG36_9SPIO</name>
<keyword evidence="8" id="KW-0969">Cilium</keyword>
<dbReference type="eggNOG" id="COG1815">
    <property type="taxonomic scope" value="Bacteria"/>
</dbReference>
<organism evidence="8 9">
    <name type="scientific">Salinispira pacifica</name>
    <dbReference type="NCBI Taxonomy" id="1307761"/>
    <lineage>
        <taxon>Bacteria</taxon>
        <taxon>Pseudomonadati</taxon>
        <taxon>Spirochaetota</taxon>
        <taxon>Spirochaetia</taxon>
        <taxon>Spirochaetales</taxon>
        <taxon>Spirochaetaceae</taxon>
        <taxon>Salinispira</taxon>
    </lineage>
</organism>
<dbReference type="Proteomes" id="UP000018680">
    <property type="component" value="Chromosome"/>
</dbReference>
<evidence type="ECO:0000256" key="3">
    <source>
        <dbReference type="ARBA" id="ARBA00014376"/>
    </source>
</evidence>
<dbReference type="NCBIfam" id="TIGR01396">
    <property type="entry name" value="FlgB"/>
    <property type="match status" value="1"/>
</dbReference>
<dbReference type="RefSeq" id="WP_024267499.1">
    <property type="nucleotide sequence ID" value="NC_023035.1"/>
</dbReference>
<dbReference type="STRING" id="1307761.L21SP2_1172"/>
<evidence type="ECO:0000256" key="6">
    <source>
        <dbReference type="PIRNR" id="PIRNR002889"/>
    </source>
</evidence>
<proteinExistence type="inferred from homology"/>
<dbReference type="PANTHER" id="PTHR30435:SF12">
    <property type="entry name" value="FLAGELLAR BASAL BODY ROD PROTEIN FLGB"/>
    <property type="match status" value="1"/>
</dbReference>